<name>A0A7Y9S0N6_9ACTN</name>
<feature type="domain" description="Thioredoxin" evidence="7">
    <location>
        <begin position="56"/>
        <end position="198"/>
    </location>
</feature>
<dbReference type="RefSeq" id="WP_179502095.1">
    <property type="nucleotide sequence ID" value="NZ_JACCAA010000001.1"/>
</dbReference>
<sequence>MKNLLAGAAVALLLATGCTAPSGEGPGKAKVDVDTAELRAMKADSEIAECEPGTDEHVDGGLPEVTLPCLGGGESVDLSTLRGPMVVNLWAAWCGPCRREMPMLEEFHAKWNGKVAVLGIDYNDTQTSNAMQLAIDSGVTYPLLADPQTELALKDPLPNIRGLPFTVLVDANGKVVHQEYAEIKSLGQLEDMVEKHLGVTE</sequence>
<dbReference type="Gene3D" id="3.40.30.10">
    <property type="entry name" value="Glutaredoxin"/>
    <property type="match status" value="1"/>
</dbReference>
<evidence type="ECO:0000256" key="2">
    <source>
        <dbReference type="ARBA" id="ARBA00022748"/>
    </source>
</evidence>
<accession>A0A7Y9S0N6</accession>
<dbReference type="InterPro" id="IPR036249">
    <property type="entry name" value="Thioredoxin-like_sf"/>
</dbReference>
<evidence type="ECO:0000259" key="7">
    <source>
        <dbReference type="PROSITE" id="PS51352"/>
    </source>
</evidence>
<evidence type="ECO:0000256" key="3">
    <source>
        <dbReference type="ARBA" id="ARBA00022968"/>
    </source>
</evidence>
<keyword evidence="3" id="KW-0812">Transmembrane</keyword>
<keyword evidence="5" id="KW-0676">Redox-active center</keyword>
<dbReference type="InterPro" id="IPR000866">
    <property type="entry name" value="AhpC/TSA"/>
</dbReference>
<evidence type="ECO:0000256" key="4">
    <source>
        <dbReference type="ARBA" id="ARBA00023157"/>
    </source>
</evidence>
<evidence type="ECO:0000256" key="6">
    <source>
        <dbReference type="SAM" id="SignalP"/>
    </source>
</evidence>
<dbReference type="GO" id="GO:0016853">
    <property type="term" value="F:isomerase activity"/>
    <property type="evidence" value="ECO:0007669"/>
    <property type="project" value="UniProtKB-KW"/>
</dbReference>
<keyword evidence="4" id="KW-1015">Disulfide bond</keyword>
<protein>
    <submittedName>
        <fullName evidence="8">Thiol-disulfide isomerase/thioredoxin</fullName>
    </submittedName>
</protein>
<proteinExistence type="predicted"/>
<keyword evidence="8" id="KW-0413">Isomerase</keyword>
<dbReference type="InterPro" id="IPR017937">
    <property type="entry name" value="Thioredoxin_CS"/>
</dbReference>
<feature type="chain" id="PRO_5038438865" evidence="6">
    <location>
        <begin position="21"/>
        <end position="201"/>
    </location>
</feature>
<evidence type="ECO:0000256" key="1">
    <source>
        <dbReference type="ARBA" id="ARBA00004196"/>
    </source>
</evidence>
<keyword evidence="9" id="KW-1185">Reference proteome</keyword>
<evidence type="ECO:0000313" key="8">
    <source>
        <dbReference type="EMBL" id="NYG58996.1"/>
    </source>
</evidence>
<evidence type="ECO:0000256" key="5">
    <source>
        <dbReference type="ARBA" id="ARBA00023284"/>
    </source>
</evidence>
<evidence type="ECO:0000313" key="9">
    <source>
        <dbReference type="Proteomes" id="UP000540656"/>
    </source>
</evidence>
<dbReference type="CDD" id="cd02966">
    <property type="entry name" value="TlpA_like_family"/>
    <property type="match status" value="1"/>
</dbReference>
<dbReference type="GO" id="GO:0016491">
    <property type="term" value="F:oxidoreductase activity"/>
    <property type="evidence" value="ECO:0007669"/>
    <property type="project" value="InterPro"/>
</dbReference>
<organism evidence="8 9">
    <name type="scientific">Nocardioides daedukensis</name>
    <dbReference type="NCBI Taxonomy" id="634462"/>
    <lineage>
        <taxon>Bacteria</taxon>
        <taxon>Bacillati</taxon>
        <taxon>Actinomycetota</taxon>
        <taxon>Actinomycetes</taxon>
        <taxon>Propionibacteriales</taxon>
        <taxon>Nocardioidaceae</taxon>
        <taxon>Nocardioides</taxon>
    </lineage>
</organism>
<dbReference type="GO" id="GO:0030313">
    <property type="term" value="C:cell envelope"/>
    <property type="evidence" value="ECO:0007669"/>
    <property type="project" value="UniProtKB-SubCell"/>
</dbReference>
<dbReference type="Pfam" id="PF00578">
    <property type="entry name" value="AhpC-TSA"/>
    <property type="match status" value="1"/>
</dbReference>
<dbReference type="InterPro" id="IPR013766">
    <property type="entry name" value="Thioredoxin_domain"/>
</dbReference>
<comment type="caution">
    <text evidence="8">The sequence shown here is derived from an EMBL/GenBank/DDBJ whole genome shotgun (WGS) entry which is preliminary data.</text>
</comment>
<dbReference type="AlphaFoldDB" id="A0A7Y9S0N6"/>
<dbReference type="EMBL" id="JACCAA010000001">
    <property type="protein sequence ID" value="NYG58996.1"/>
    <property type="molecule type" value="Genomic_DNA"/>
</dbReference>
<dbReference type="PANTHER" id="PTHR42852:SF6">
    <property type="entry name" value="THIOL:DISULFIDE INTERCHANGE PROTEIN DSBE"/>
    <property type="match status" value="1"/>
</dbReference>
<dbReference type="SUPFAM" id="SSF52833">
    <property type="entry name" value="Thioredoxin-like"/>
    <property type="match status" value="1"/>
</dbReference>
<gene>
    <name evidence="8" type="ORF">BJ980_001919</name>
</gene>
<keyword evidence="3" id="KW-0735">Signal-anchor</keyword>
<reference evidence="8 9" key="1">
    <citation type="submission" date="2020-07" db="EMBL/GenBank/DDBJ databases">
        <title>Sequencing the genomes of 1000 actinobacteria strains.</title>
        <authorList>
            <person name="Klenk H.-P."/>
        </authorList>
    </citation>
    <scope>NUCLEOTIDE SEQUENCE [LARGE SCALE GENOMIC DNA]</scope>
    <source>
        <strain evidence="8 9">DSM 23819</strain>
    </source>
</reference>
<dbReference type="Proteomes" id="UP000540656">
    <property type="component" value="Unassembled WGS sequence"/>
</dbReference>
<dbReference type="InterPro" id="IPR050553">
    <property type="entry name" value="Thioredoxin_ResA/DsbE_sf"/>
</dbReference>
<dbReference type="PANTHER" id="PTHR42852">
    <property type="entry name" value="THIOL:DISULFIDE INTERCHANGE PROTEIN DSBE"/>
    <property type="match status" value="1"/>
</dbReference>
<dbReference type="PROSITE" id="PS51257">
    <property type="entry name" value="PROKAR_LIPOPROTEIN"/>
    <property type="match status" value="1"/>
</dbReference>
<dbReference type="GO" id="GO:0017004">
    <property type="term" value="P:cytochrome complex assembly"/>
    <property type="evidence" value="ECO:0007669"/>
    <property type="project" value="UniProtKB-KW"/>
</dbReference>
<comment type="subcellular location">
    <subcellularLocation>
        <location evidence="1">Cell envelope</location>
    </subcellularLocation>
</comment>
<feature type="signal peptide" evidence="6">
    <location>
        <begin position="1"/>
        <end position="20"/>
    </location>
</feature>
<dbReference type="PROSITE" id="PS00194">
    <property type="entry name" value="THIOREDOXIN_1"/>
    <property type="match status" value="1"/>
</dbReference>
<keyword evidence="6" id="KW-0732">Signal</keyword>
<keyword evidence="2" id="KW-0201">Cytochrome c-type biogenesis</keyword>
<dbReference type="PROSITE" id="PS51352">
    <property type="entry name" value="THIOREDOXIN_2"/>
    <property type="match status" value="1"/>
</dbReference>
<dbReference type="GO" id="GO:0016209">
    <property type="term" value="F:antioxidant activity"/>
    <property type="evidence" value="ECO:0007669"/>
    <property type="project" value="InterPro"/>
</dbReference>